<accession>A0A1A9HWG3</accession>
<dbReference type="SUPFAM" id="SSF55785">
    <property type="entry name" value="PYP-like sensor domain (PAS domain)"/>
    <property type="match status" value="1"/>
</dbReference>
<dbReference type="PANTHER" id="PTHR43065:SF10">
    <property type="entry name" value="PEROXIDE STRESS-ACTIVATED HISTIDINE KINASE MAK3"/>
    <property type="match status" value="1"/>
</dbReference>
<evidence type="ECO:0000256" key="3">
    <source>
        <dbReference type="ARBA" id="ARBA00022553"/>
    </source>
</evidence>
<protein>
    <recommendedName>
        <fullName evidence="2">histidine kinase</fullName>
        <ecNumber evidence="2">2.7.13.3</ecNumber>
    </recommendedName>
</protein>
<keyword evidence="8" id="KW-0902">Two-component regulatory system</keyword>
<evidence type="ECO:0000259" key="9">
    <source>
        <dbReference type="PROSITE" id="PS50109"/>
    </source>
</evidence>
<dbReference type="PRINTS" id="PR00344">
    <property type="entry name" value="BCTRLSENSOR"/>
</dbReference>
<evidence type="ECO:0000313" key="12">
    <source>
        <dbReference type="Proteomes" id="UP000078162"/>
    </source>
</evidence>
<dbReference type="OrthoDB" id="9796330at2"/>
<keyword evidence="4" id="KW-0808">Transferase</keyword>
<dbReference type="GO" id="GO:0000155">
    <property type="term" value="F:phosphorelay sensor kinase activity"/>
    <property type="evidence" value="ECO:0007669"/>
    <property type="project" value="InterPro"/>
</dbReference>
<reference evidence="12" key="1">
    <citation type="submission" date="2016-03" db="EMBL/GenBank/DDBJ databases">
        <title>Culture-independent genomics supports pathogen discovery for uncultivable bacteria within the genus Chlamydia.</title>
        <authorList>
            <person name="Taylor-Brown A."/>
            <person name="Bachmann N.L."/>
            <person name="Borel N."/>
            <person name="Polkinghorne A."/>
        </authorList>
    </citation>
    <scope>NUCLEOTIDE SEQUENCE [LARGE SCALE GENOMIC DNA]</scope>
    <source>
        <strain evidence="12">2742-308</strain>
    </source>
</reference>
<feature type="domain" description="Histidine kinase" evidence="9">
    <location>
        <begin position="158"/>
        <end position="354"/>
    </location>
</feature>
<feature type="domain" description="PAS" evidence="10">
    <location>
        <begin position="26"/>
        <end position="78"/>
    </location>
</feature>
<evidence type="ECO:0000256" key="6">
    <source>
        <dbReference type="ARBA" id="ARBA00022777"/>
    </source>
</evidence>
<organism evidence="11 12">
    <name type="scientific">Candidatus Chlamydia sanziniae</name>
    <dbReference type="NCBI Taxonomy" id="1806891"/>
    <lineage>
        <taxon>Bacteria</taxon>
        <taxon>Pseudomonadati</taxon>
        <taxon>Chlamydiota</taxon>
        <taxon>Chlamydiia</taxon>
        <taxon>Chlamydiales</taxon>
        <taxon>Chlamydiaceae</taxon>
        <taxon>Chlamydia/Chlamydophila group</taxon>
        <taxon>Chlamydia</taxon>
    </lineage>
</organism>
<dbReference type="InterPro" id="IPR005467">
    <property type="entry name" value="His_kinase_dom"/>
</dbReference>
<evidence type="ECO:0000256" key="7">
    <source>
        <dbReference type="ARBA" id="ARBA00022840"/>
    </source>
</evidence>
<dbReference type="SMART" id="SM00388">
    <property type="entry name" value="HisKA"/>
    <property type="match status" value="1"/>
</dbReference>
<dbReference type="CDD" id="cd00075">
    <property type="entry name" value="HATPase"/>
    <property type="match status" value="1"/>
</dbReference>
<dbReference type="Gene3D" id="3.30.450.20">
    <property type="entry name" value="PAS domain"/>
    <property type="match status" value="1"/>
</dbReference>
<dbReference type="STRING" id="1806891.Cs308_0213"/>
<dbReference type="RefSeq" id="WP_066481508.1">
    <property type="nucleotide sequence ID" value="NZ_CP014639.1"/>
</dbReference>
<dbReference type="InterPro" id="IPR003594">
    <property type="entry name" value="HATPase_dom"/>
</dbReference>
<keyword evidence="6 11" id="KW-0418">Kinase</keyword>
<dbReference type="InterPro" id="IPR036890">
    <property type="entry name" value="HATPase_C_sf"/>
</dbReference>
<dbReference type="Gene3D" id="3.30.565.10">
    <property type="entry name" value="Histidine kinase-like ATPase, C-terminal domain"/>
    <property type="match status" value="1"/>
</dbReference>
<gene>
    <name evidence="11" type="ORF">Cs308_0213</name>
</gene>
<dbReference type="SUPFAM" id="SSF47384">
    <property type="entry name" value="Homodimeric domain of signal transducing histidine kinase"/>
    <property type="match status" value="1"/>
</dbReference>
<dbReference type="InterPro" id="IPR003661">
    <property type="entry name" value="HisK_dim/P_dom"/>
</dbReference>
<comment type="catalytic activity">
    <reaction evidence="1">
        <text>ATP + protein L-histidine = ADP + protein N-phospho-L-histidine.</text>
        <dbReference type="EC" id="2.7.13.3"/>
    </reaction>
</comment>
<dbReference type="CDD" id="cd00130">
    <property type="entry name" value="PAS"/>
    <property type="match status" value="1"/>
</dbReference>
<evidence type="ECO:0000256" key="2">
    <source>
        <dbReference type="ARBA" id="ARBA00012438"/>
    </source>
</evidence>
<dbReference type="GO" id="GO:0005524">
    <property type="term" value="F:ATP binding"/>
    <property type="evidence" value="ECO:0007669"/>
    <property type="project" value="UniProtKB-KW"/>
</dbReference>
<dbReference type="InterPro" id="IPR004358">
    <property type="entry name" value="Sig_transdc_His_kin-like_C"/>
</dbReference>
<dbReference type="Pfam" id="PF00512">
    <property type="entry name" value="HisKA"/>
    <property type="match status" value="1"/>
</dbReference>
<dbReference type="EMBL" id="CP014639">
    <property type="protein sequence ID" value="ANH78384.1"/>
    <property type="molecule type" value="Genomic_DNA"/>
</dbReference>
<dbReference type="PROSITE" id="PS50109">
    <property type="entry name" value="HIS_KIN"/>
    <property type="match status" value="1"/>
</dbReference>
<evidence type="ECO:0000259" key="10">
    <source>
        <dbReference type="PROSITE" id="PS50112"/>
    </source>
</evidence>
<dbReference type="EC" id="2.7.13.3" evidence="2"/>
<sequence>MTNNTPYEAASSTHELLEIKARITQSYKEADTILTAIPDGIILLSEVGTILIFNSQAREILGIPEHQEILHKPFVEFFPDTFFGFSMSESLQSLKLAKTLRLSLCKEAIEKELEIFIRRNEINGYLFIQIRDRSEYKQLENAIERYKNIAELGKMTATLAHEIRNPLSGIAGFASLLKEELTFTRHQRMLSAIISGTQSLNNLVSSMLEYTKSQPLNLKTVDLQDFFSALMPLLSASFPTCCFERKSTESLLRSIDPDRMNSVIWNLVKNAIETGEKPVTLTLRPTGEIAVANPGELSPAVLDKLFTPFFTTKVQGNGLGLAEARKIMRLHGGDIELESTSPIVTFILKLPQHAQKPLTKGVQEP</sequence>
<dbReference type="PANTHER" id="PTHR43065">
    <property type="entry name" value="SENSOR HISTIDINE KINASE"/>
    <property type="match status" value="1"/>
</dbReference>
<dbReference type="Proteomes" id="UP000078162">
    <property type="component" value="Chromosome"/>
</dbReference>
<dbReference type="PROSITE" id="PS50112">
    <property type="entry name" value="PAS"/>
    <property type="match status" value="1"/>
</dbReference>
<proteinExistence type="predicted"/>
<evidence type="ECO:0000313" key="11">
    <source>
        <dbReference type="EMBL" id="ANH78384.1"/>
    </source>
</evidence>
<dbReference type="Pfam" id="PF02518">
    <property type="entry name" value="HATPase_c"/>
    <property type="match status" value="1"/>
</dbReference>
<keyword evidence="7" id="KW-0067">ATP-binding</keyword>
<name>A0A1A9HWG3_9CHLA</name>
<dbReference type="AlphaFoldDB" id="A0A1A9HWG3"/>
<dbReference type="SMART" id="SM00387">
    <property type="entry name" value="HATPase_c"/>
    <property type="match status" value="1"/>
</dbReference>
<keyword evidence="3" id="KW-0597">Phosphoprotein</keyword>
<dbReference type="InterPro" id="IPR000014">
    <property type="entry name" value="PAS"/>
</dbReference>
<evidence type="ECO:0000256" key="1">
    <source>
        <dbReference type="ARBA" id="ARBA00000085"/>
    </source>
</evidence>
<dbReference type="InterPro" id="IPR035965">
    <property type="entry name" value="PAS-like_dom_sf"/>
</dbReference>
<evidence type="ECO:0000256" key="5">
    <source>
        <dbReference type="ARBA" id="ARBA00022741"/>
    </source>
</evidence>
<dbReference type="GO" id="GO:0006355">
    <property type="term" value="P:regulation of DNA-templated transcription"/>
    <property type="evidence" value="ECO:0007669"/>
    <property type="project" value="InterPro"/>
</dbReference>
<dbReference type="KEGG" id="csaz:Cs308_0213"/>
<dbReference type="SUPFAM" id="SSF55874">
    <property type="entry name" value="ATPase domain of HSP90 chaperone/DNA topoisomerase II/histidine kinase"/>
    <property type="match status" value="1"/>
</dbReference>
<dbReference type="Pfam" id="PF00989">
    <property type="entry name" value="PAS"/>
    <property type="match status" value="1"/>
</dbReference>
<dbReference type="SMART" id="SM00091">
    <property type="entry name" value="PAS"/>
    <property type="match status" value="1"/>
</dbReference>
<dbReference type="CDD" id="cd00082">
    <property type="entry name" value="HisKA"/>
    <property type="match status" value="1"/>
</dbReference>
<keyword evidence="12" id="KW-1185">Reference proteome</keyword>
<dbReference type="InterPro" id="IPR013767">
    <property type="entry name" value="PAS_fold"/>
</dbReference>
<evidence type="ECO:0000256" key="8">
    <source>
        <dbReference type="ARBA" id="ARBA00023012"/>
    </source>
</evidence>
<dbReference type="InterPro" id="IPR036097">
    <property type="entry name" value="HisK_dim/P_sf"/>
</dbReference>
<keyword evidence="5" id="KW-0547">Nucleotide-binding</keyword>
<dbReference type="PATRIC" id="fig|1806891.3.peg.205"/>
<evidence type="ECO:0000256" key="4">
    <source>
        <dbReference type="ARBA" id="ARBA00022679"/>
    </source>
</evidence>
<dbReference type="Gene3D" id="1.10.287.130">
    <property type="match status" value="1"/>
</dbReference>